<feature type="transmembrane region" description="Helical" evidence="1">
    <location>
        <begin position="20"/>
        <end position="39"/>
    </location>
</feature>
<organism evidence="2">
    <name type="scientific">marine metagenome</name>
    <dbReference type="NCBI Taxonomy" id="408172"/>
    <lineage>
        <taxon>unclassified sequences</taxon>
        <taxon>metagenomes</taxon>
        <taxon>ecological metagenomes</taxon>
    </lineage>
</organism>
<keyword evidence="1" id="KW-0472">Membrane</keyword>
<dbReference type="EMBL" id="UINC01146116">
    <property type="protein sequence ID" value="SVD36659.1"/>
    <property type="molecule type" value="Genomic_DNA"/>
</dbReference>
<evidence type="ECO:0000313" key="2">
    <source>
        <dbReference type="EMBL" id="SVD36659.1"/>
    </source>
</evidence>
<dbReference type="AlphaFoldDB" id="A0A382UQX9"/>
<gene>
    <name evidence="2" type="ORF">METZ01_LOCUS389513</name>
</gene>
<evidence type="ECO:0000256" key="1">
    <source>
        <dbReference type="SAM" id="Phobius"/>
    </source>
</evidence>
<name>A0A382UQX9_9ZZZZ</name>
<sequence>MDKKGGIMNFNKGGIKMRAILILVIATMLVFTLGCNYEYGNYGKEKSESGTETPTSEN</sequence>
<keyword evidence="1" id="KW-0812">Transmembrane</keyword>
<reference evidence="2" key="1">
    <citation type="submission" date="2018-05" db="EMBL/GenBank/DDBJ databases">
        <authorList>
            <person name="Lanie J.A."/>
            <person name="Ng W.-L."/>
            <person name="Kazmierczak K.M."/>
            <person name="Andrzejewski T.M."/>
            <person name="Davidsen T.M."/>
            <person name="Wayne K.J."/>
            <person name="Tettelin H."/>
            <person name="Glass J.I."/>
            <person name="Rusch D."/>
            <person name="Podicherti R."/>
            <person name="Tsui H.-C.T."/>
            <person name="Winkler M.E."/>
        </authorList>
    </citation>
    <scope>NUCLEOTIDE SEQUENCE</scope>
</reference>
<keyword evidence="1" id="KW-1133">Transmembrane helix</keyword>
<accession>A0A382UQX9</accession>
<protein>
    <submittedName>
        <fullName evidence="2">Uncharacterized protein</fullName>
    </submittedName>
</protein>
<dbReference type="PROSITE" id="PS51257">
    <property type="entry name" value="PROKAR_LIPOPROTEIN"/>
    <property type="match status" value="1"/>
</dbReference>
<proteinExistence type="predicted"/>